<comment type="catalytic activity">
    <reaction evidence="6">
        <text>2-deoxy-D-ribose 5-phosphate = D-glyceraldehyde 3-phosphate + acetaldehyde</text>
        <dbReference type="Rhea" id="RHEA:12821"/>
        <dbReference type="ChEBI" id="CHEBI:15343"/>
        <dbReference type="ChEBI" id="CHEBI:59776"/>
        <dbReference type="ChEBI" id="CHEBI:62877"/>
        <dbReference type="EC" id="4.1.2.4"/>
    </reaction>
</comment>
<dbReference type="Proteomes" id="UP000286678">
    <property type="component" value="Unassembled WGS sequence"/>
</dbReference>
<dbReference type="SMART" id="SM01133">
    <property type="entry name" value="DeoC"/>
    <property type="match status" value="1"/>
</dbReference>
<evidence type="ECO:0000256" key="6">
    <source>
        <dbReference type="ARBA" id="ARBA00048791"/>
    </source>
</evidence>
<evidence type="ECO:0000256" key="5">
    <source>
        <dbReference type="ARBA" id="ARBA00023270"/>
    </source>
</evidence>
<accession>A0A432XB58</accession>
<dbReference type="Pfam" id="PF01791">
    <property type="entry name" value="DeoC"/>
    <property type="match status" value="1"/>
</dbReference>
<evidence type="ECO:0000256" key="3">
    <source>
        <dbReference type="ARBA" id="ARBA00012515"/>
    </source>
</evidence>
<protein>
    <recommendedName>
        <fullName evidence="3 7">Deoxyribose-phosphate aldolase</fullName>
        <ecNumber evidence="3 7">4.1.2.4</ecNumber>
    </recommendedName>
</protein>
<evidence type="ECO:0000256" key="7">
    <source>
        <dbReference type="NCBIfam" id="TIGR00126"/>
    </source>
</evidence>
<evidence type="ECO:0000256" key="2">
    <source>
        <dbReference type="ARBA" id="ARBA00009473"/>
    </source>
</evidence>
<dbReference type="PANTHER" id="PTHR10889:SF3">
    <property type="entry name" value="DEOXYRIBOSE-PHOSPHATE ALDOLASE"/>
    <property type="match status" value="1"/>
</dbReference>
<dbReference type="EMBL" id="PIPT01000012">
    <property type="protein sequence ID" value="RUO45886.1"/>
    <property type="molecule type" value="Genomic_DNA"/>
</dbReference>
<dbReference type="GO" id="GO:0016052">
    <property type="term" value="P:carbohydrate catabolic process"/>
    <property type="evidence" value="ECO:0007669"/>
    <property type="project" value="TreeGrafter"/>
</dbReference>
<dbReference type="RefSeq" id="WP_126834836.1">
    <property type="nucleotide sequence ID" value="NZ_PIPT01000012.1"/>
</dbReference>
<dbReference type="Gene3D" id="3.20.20.70">
    <property type="entry name" value="Aldolase class I"/>
    <property type="match status" value="1"/>
</dbReference>
<comment type="similarity">
    <text evidence="2">Belongs to the DeoC/FbaB aldolase family. DeoC type 2 subfamily.</text>
</comment>
<gene>
    <name evidence="8" type="ORF">CWE21_12830</name>
</gene>
<organism evidence="8 9">
    <name type="scientific">Pseudidiomarina aquimaris</name>
    <dbReference type="NCBI Taxonomy" id="641841"/>
    <lineage>
        <taxon>Bacteria</taxon>
        <taxon>Pseudomonadati</taxon>
        <taxon>Pseudomonadota</taxon>
        <taxon>Gammaproteobacteria</taxon>
        <taxon>Alteromonadales</taxon>
        <taxon>Idiomarinaceae</taxon>
        <taxon>Pseudidiomarina</taxon>
    </lineage>
</organism>
<dbReference type="GO" id="GO:0004139">
    <property type="term" value="F:deoxyribose-phosphate aldolase activity"/>
    <property type="evidence" value="ECO:0007669"/>
    <property type="project" value="UniProtKB-UniRule"/>
</dbReference>
<comment type="pathway">
    <text evidence="1">Carbohydrate degradation; 2-deoxy-D-ribose 1-phosphate degradation; D-glyceraldehyde 3-phosphate and acetaldehyde from 2-deoxy-alpha-D-ribose 1-phosphate: step 2/2.</text>
</comment>
<dbReference type="PIRSF" id="PIRSF001357">
    <property type="entry name" value="DeoC"/>
    <property type="match status" value="1"/>
</dbReference>
<dbReference type="SUPFAM" id="SSF51569">
    <property type="entry name" value="Aldolase"/>
    <property type="match status" value="1"/>
</dbReference>
<dbReference type="InterPro" id="IPR011343">
    <property type="entry name" value="DeoC"/>
</dbReference>
<evidence type="ECO:0000313" key="8">
    <source>
        <dbReference type="EMBL" id="RUO45886.1"/>
    </source>
</evidence>
<sequence>MSRSEKETAQLALRLMDLTSLNQSDTPQSISDLCASAASEYGSPAAVCVFPEFVTWAKLECERLHLPTVKIATVTNFPSGGADVERAVAETERAVGAGADEVDVVFPYRALIAGDEQVGYDLVASCKEACGENVLLKVILETGELKEADLIAKASRIAIEAGADFIKTSTGKVAVNATPEAAKIMLEAIRDSGRACGFKAAGGVRTAADAAVYFELAEEIMGAAFLSPDSFRFGASGLLANLHSILAGDTPASAGTSY</sequence>
<dbReference type="CDD" id="cd00959">
    <property type="entry name" value="DeoC"/>
    <property type="match status" value="1"/>
</dbReference>
<dbReference type="NCBIfam" id="TIGR00126">
    <property type="entry name" value="deoC"/>
    <property type="match status" value="1"/>
</dbReference>
<dbReference type="OrthoDB" id="6579831at2"/>
<dbReference type="AlphaFoldDB" id="A0A432XB58"/>
<evidence type="ECO:0000256" key="4">
    <source>
        <dbReference type="ARBA" id="ARBA00023239"/>
    </source>
</evidence>
<dbReference type="EC" id="4.1.2.4" evidence="3 7"/>
<keyword evidence="5" id="KW-0704">Schiff base</keyword>
<dbReference type="PANTHER" id="PTHR10889">
    <property type="entry name" value="DEOXYRIBOSE-PHOSPHATE ALDOLASE"/>
    <property type="match status" value="1"/>
</dbReference>
<dbReference type="InterPro" id="IPR013785">
    <property type="entry name" value="Aldolase_TIM"/>
</dbReference>
<comment type="caution">
    <text evidence="8">The sequence shown here is derived from an EMBL/GenBank/DDBJ whole genome shotgun (WGS) entry which is preliminary data.</text>
</comment>
<dbReference type="GO" id="GO:0009264">
    <property type="term" value="P:deoxyribonucleotide catabolic process"/>
    <property type="evidence" value="ECO:0007669"/>
    <property type="project" value="UniProtKB-UniRule"/>
</dbReference>
<keyword evidence="4" id="KW-0456">Lyase</keyword>
<evidence type="ECO:0000313" key="9">
    <source>
        <dbReference type="Proteomes" id="UP000286678"/>
    </source>
</evidence>
<name>A0A432XB58_9GAMM</name>
<dbReference type="InterPro" id="IPR002915">
    <property type="entry name" value="DeoC/FbaB/LacD_aldolase"/>
</dbReference>
<reference evidence="9" key="1">
    <citation type="journal article" date="2018" name="Front. Microbiol.">
        <title>Genome-Based Analysis Reveals the Taxonomy and Diversity of the Family Idiomarinaceae.</title>
        <authorList>
            <person name="Liu Y."/>
            <person name="Lai Q."/>
            <person name="Shao Z."/>
        </authorList>
    </citation>
    <scope>NUCLEOTIDE SEQUENCE [LARGE SCALE GENOMIC DNA]</scope>
    <source>
        <strain evidence="9">SW15</strain>
    </source>
</reference>
<dbReference type="GO" id="GO:0005737">
    <property type="term" value="C:cytoplasm"/>
    <property type="evidence" value="ECO:0007669"/>
    <property type="project" value="InterPro"/>
</dbReference>
<keyword evidence="9" id="KW-1185">Reference proteome</keyword>
<evidence type="ECO:0000256" key="1">
    <source>
        <dbReference type="ARBA" id="ARBA00004816"/>
    </source>
</evidence>
<proteinExistence type="inferred from homology"/>